<evidence type="ECO:0000256" key="1">
    <source>
        <dbReference type="SAM" id="SignalP"/>
    </source>
</evidence>
<dbReference type="OrthoDB" id="9793162at2"/>
<accession>A0A518CUB3</accession>
<gene>
    <name evidence="3" type="ORF">Pla110_45460</name>
</gene>
<dbReference type="CDD" id="cd09083">
    <property type="entry name" value="EEP-1"/>
    <property type="match status" value="1"/>
</dbReference>
<evidence type="ECO:0000259" key="2">
    <source>
        <dbReference type="Pfam" id="PF03372"/>
    </source>
</evidence>
<dbReference type="InterPro" id="IPR005135">
    <property type="entry name" value="Endo/exonuclease/phosphatase"/>
</dbReference>
<keyword evidence="3" id="KW-0255">Endonuclease</keyword>
<evidence type="ECO:0000313" key="3">
    <source>
        <dbReference type="EMBL" id="QDU82784.1"/>
    </source>
</evidence>
<proteinExistence type="predicted"/>
<dbReference type="SUPFAM" id="SSF56219">
    <property type="entry name" value="DNase I-like"/>
    <property type="match status" value="1"/>
</dbReference>
<dbReference type="Gene3D" id="3.60.10.10">
    <property type="entry name" value="Endonuclease/exonuclease/phosphatase"/>
    <property type="match status" value="1"/>
</dbReference>
<feature type="domain" description="Endonuclease/exonuclease/phosphatase" evidence="2">
    <location>
        <begin position="26"/>
        <end position="274"/>
    </location>
</feature>
<protein>
    <submittedName>
        <fullName evidence="3">Endonuclease/Exonuclease/phosphatase family protein</fullName>
    </submittedName>
</protein>
<dbReference type="EMBL" id="CP036281">
    <property type="protein sequence ID" value="QDU82784.1"/>
    <property type="molecule type" value="Genomic_DNA"/>
</dbReference>
<dbReference type="GO" id="GO:0004519">
    <property type="term" value="F:endonuclease activity"/>
    <property type="evidence" value="ECO:0007669"/>
    <property type="project" value="UniProtKB-KW"/>
</dbReference>
<dbReference type="RefSeq" id="WP_144999264.1">
    <property type="nucleotide sequence ID" value="NZ_CP036281.1"/>
</dbReference>
<name>A0A518CUB3_9PLAN</name>
<dbReference type="Pfam" id="PF03372">
    <property type="entry name" value="Exo_endo_phos"/>
    <property type="match status" value="1"/>
</dbReference>
<keyword evidence="3" id="KW-0269">Exonuclease</keyword>
<feature type="signal peptide" evidence="1">
    <location>
        <begin position="1"/>
        <end position="20"/>
    </location>
</feature>
<dbReference type="KEGG" id="plon:Pla110_45460"/>
<dbReference type="InterPro" id="IPR050410">
    <property type="entry name" value="CCR4/nocturin_mRNA_transcr"/>
</dbReference>
<dbReference type="GO" id="GO:0000175">
    <property type="term" value="F:3'-5'-RNA exonuclease activity"/>
    <property type="evidence" value="ECO:0007669"/>
    <property type="project" value="TreeGrafter"/>
</dbReference>
<dbReference type="PANTHER" id="PTHR12121:SF36">
    <property type="entry name" value="ENDONUCLEASE_EXONUCLEASE_PHOSPHATASE DOMAIN-CONTAINING PROTEIN"/>
    <property type="match status" value="1"/>
</dbReference>
<evidence type="ECO:0000313" key="4">
    <source>
        <dbReference type="Proteomes" id="UP000317178"/>
    </source>
</evidence>
<keyword evidence="4" id="KW-1185">Reference proteome</keyword>
<feature type="chain" id="PRO_5021954773" evidence="1">
    <location>
        <begin position="21"/>
        <end position="284"/>
    </location>
</feature>
<keyword evidence="3" id="KW-0540">Nuclease</keyword>
<dbReference type="AlphaFoldDB" id="A0A518CUB3"/>
<reference evidence="3 4" key="1">
    <citation type="submission" date="2019-02" db="EMBL/GenBank/DDBJ databases">
        <title>Deep-cultivation of Planctomycetes and their phenomic and genomic characterization uncovers novel biology.</title>
        <authorList>
            <person name="Wiegand S."/>
            <person name="Jogler M."/>
            <person name="Boedeker C."/>
            <person name="Pinto D."/>
            <person name="Vollmers J."/>
            <person name="Rivas-Marin E."/>
            <person name="Kohn T."/>
            <person name="Peeters S.H."/>
            <person name="Heuer A."/>
            <person name="Rast P."/>
            <person name="Oberbeckmann S."/>
            <person name="Bunk B."/>
            <person name="Jeske O."/>
            <person name="Meyerdierks A."/>
            <person name="Storesund J.E."/>
            <person name="Kallscheuer N."/>
            <person name="Luecker S."/>
            <person name="Lage O.M."/>
            <person name="Pohl T."/>
            <person name="Merkel B.J."/>
            <person name="Hornburger P."/>
            <person name="Mueller R.-W."/>
            <person name="Bruemmer F."/>
            <person name="Labrenz M."/>
            <person name="Spormann A.M."/>
            <person name="Op den Camp H."/>
            <person name="Overmann J."/>
            <person name="Amann R."/>
            <person name="Jetten M.S.M."/>
            <person name="Mascher T."/>
            <person name="Medema M.H."/>
            <person name="Devos D.P."/>
            <person name="Kaster A.-K."/>
            <person name="Ovreas L."/>
            <person name="Rohde M."/>
            <person name="Galperin M.Y."/>
            <person name="Jogler C."/>
        </authorList>
    </citation>
    <scope>NUCLEOTIDE SEQUENCE [LARGE SCALE GENOMIC DNA]</scope>
    <source>
        <strain evidence="3 4">Pla110</strain>
    </source>
</reference>
<dbReference type="Proteomes" id="UP000317178">
    <property type="component" value="Chromosome"/>
</dbReference>
<keyword evidence="1" id="KW-0732">Signal</keyword>
<sequence precursor="true">MKRLLFAFVLLVAVGQNAVAESLNVMTWNIRYNNSNDGINAWQNRKDWVAEIVIENKVDIAGFQEVLVDQLEDLKARLPQMDVYGVGRNDGKKAGEFSPIFFRKDRFELLDQSTFWLSTTPDKNASKGWDADLPRIASWVKLKDRQTGTVFYVMITHFDHRGKQARTESAKLLLKQMREQFTDHPVILTGDFNTTPDSAPYKILIGNGTQTHPVYLDAYKHSVQPPEGPDSTWNGFKAVVPDRRIDFVFVTKNVKVEWFKTLDDQRDGRFPSDHLPIVTELELK</sequence>
<dbReference type="PANTHER" id="PTHR12121">
    <property type="entry name" value="CARBON CATABOLITE REPRESSOR PROTEIN 4"/>
    <property type="match status" value="1"/>
</dbReference>
<keyword evidence="3" id="KW-0378">Hydrolase</keyword>
<organism evidence="3 4">
    <name type="scientific">Polystyrenella longa</name>
    <dbReference type="NCBI Taxonomy" id="2528007"/>
    <lineage>
        <taxon>Bacteria</taxon>
        <taxon>Pseudomonadati</taxon>
        <taxon>Planctomycetota</taxon>
        <taxon>Planctomycetia</taxon>
        <taxon>Planctomycetales</taxon>
        <taxon>Planctomycetaceae</taxon>
        <taxon>Polystyrenella</taxon>
    </lineage>
</organism>
<dbReference type="InterPro" id="IPR036691">
    <property type="entry name" value="Endo/exonu/phosph_ase_sf"/>
</dbReference>